<comment type="caution">
    <text evidence="2">The sequence shown here is derived from an EMBL/GenBank/DDBJ whole genome shotgun (WGS) entry which is preliminary data.</text>
</comment>
<keyword evidence="3" id="KW-1185">Reference proteome</keyword>
<dbReference type="PANTHER" id="PTHR46932:SF12">
    <property type="entry name" value="HEAVY METAL-ASSOCIATED ISOPRENYLATED PLANT PROTEIN 47"/>
    <property type="match status" value="1"/>
</dbReference>
<protein>
    <recommendedName>
        <fullName evidence="1">HMA domain-containing protein</fullName>
    </recommendedName>
</protein>
<reference evidence="2 3" key="1">
    <citation type="journal article" date="2024" name="G3 (Bethesda)">
        <title>Genome assembly of Hibiscus sabdariffa L. provides insights into metabolisms of medicinal natural products.</title>
        <authorList>
            <person name="Kim T."/>
        </authorList>
    </citation>
    <scope>NUCLEOTIDE SEQUENCE [LARGE SCALE GENOMIC DNA]</scope>
    <source>
        <strain evidence="2">TK-2024</strain>
        <tissue evidence="2">Old leaves</tissue>
    </source>
</reference>
<proteinExistence type="predicted"/>
<dbReference type="InterPro" id="IPR006121">
    <property type="entry name" value="HMA_dom"/>
</dbReference>
<feature type="domain" description="HMA" evidence="1">
    <location>
        <begin position="2"/>
        <end position="71"/>
    </location>
</feature>
<evidence type="ECO:0000313" key="2">
    <source>
        <dbReference type="EMBL" id="KAK9024760.1"/>
    </source>
</evidence>
<sequence>MKQKIVIKVSMHSSKRRAEALQVAAAVDGVTSVALHGPDKDKLMIIGDGVDAVCLTKALRKKLCHASIDIVEEVKDSPPGKKPVPELIICCQPPQVEYYRVVPDPDPDPAPCTIM</sequence>
<dbReference type="PANTHER" id="PTHR46932">
    <property type="entry name" value="HEAVY METAL-ASSOCIATED ISOPRENYLATED PLANT PROTEIN 47"/>
    <property type="match status" value="1"/>
</dbReference>
<dbReference type="Proteomes" id="UP001396334">
    <property type="component" value="Unassembled WGS sequence"/>
</dbReference>
<evidence type="ECO:0000259" key="1">
    <source>
        <dbReference type="PROSITE" id="PS50846"/>
    </source>
</evidence>
<gene>
    <name evidence="2" type="ORF">V6N11_004915</name>
</gene>
<evidence type="ECO:0000313" key="3">
    <source>
        <dbReference type="Proteomes" id="UP001396334"/>
    </source>
</evidence>
<dbReference type="Gene3D" id="3.30.70.100">
    <property type="match status" value="1"/>
</dbReference>
<organism evidence="2 3">
    <name type="scientific">Hibiscus sabdariffa</name>
    <name type="common">roselle</name>
    <dbReference type="NCBI Taxonomy" id="183260"/>
    <lineage>
        <taxon>Eukaryota</taxon>
        <taxon>Viridiplantae</taxon>
        <taxon>Streptophyta</taxon>
        <taxon>Embryophyta</taxon>
        <taxon>Tracheophyta</taxon>
        <taxon>Spermatophyta</taxon>
        <taxon>Magnoliopsida</taxon>
        <taxon>eudicotyledons</taxon>
        <taxon>Gunneridae</taxon>
        <taxon>Pentapetalae</taxon>
        <taxon>rosids</taxon>
        <taxon>malvids</taxon>
        <taxon>Malvales</taxon>
        <taxon>Malvaceae</taxon>
        <taxon>Malvoideae</taxon>
        <taxon>Hibiscus</taxon>
    </lineage>
</organism>
<accession>A0ABR2SHR0</accession>
<dbReference type="EMBL" id="JBBPBN010000015">
    <property type="protein sequence ID" value="KAK9024760.1"/>
    <property type="molecule type" value="Genomic_DNA"/>
</dbReference>
<dbReference type="InterPro" id="IPR042885">
    <property type="entry name" value="HIPP47/16"/>
</dbReference>
<dbReference type="PROSITE" id="PS50846">
    <property type="entry name" value="HMA_2"/>
    <property type="match status" value="1"/>
</dbReference>
<name>A0ABR2SHR0_9ROSI</name>